<dbReference type="KEGG" id="cep:Cri9333_0304"/>
<reference evidence="1 2" key="1">
    <citation type="submission" date="2012-06" db="EMBL/GenBank/DDBJ databases">
        <title>Finished chromosome of genome of Crinalium epipsammum PCC 9333.</title>
        <authorList>
            <consortium name="US DOE Joint Genome Institute"/>
            <person name="Gugger M."/>
            <person name="Coursin T."/>
            <person name="Rippka R."/>
            <person name="Tandeau De Marsac N."/>
            <person name="Huntemann M."/>
            <person name="Wei C.-L."/>
            <person name="Han J."/>
            <person name="Detter J.C."/>
            <person name="Han C."/>
            <person name="Tapia R."/>
            <person name="Davenport K."/>
            <person name="Daligault H."/>
            <person name="Erkkila T."/>
            <person name="Gu W."/>
            <person name="Munk A.C.C."/>
            <person name="Teshima H."/>
            <person name="Xu Y."/>
            <person name="Chain P."/>
            <person name="Chen A."/>
            <person name="Krypides N."/>
            <person name="Mavromatis K."/>
            <person name="Markowitz V."/>
            <person name="Szeto E."/>
            <person name="Ivanova N."/>
            <person name="Mikhailova N."/>
            <person name="Ovchinnikova G."/>
            <person name="Pagani I."/>
            <person name="Pati A."/>
            <person name="Goodwin L."/>
            <person name="Peters L."/>
            <person name="Pitluck S."/>
            <person name="Woyke T."/>
            <person name="Kerfeld C."/>
        </authorList>
    </citation>
    <scope>NUCLEOTIDE SEQUENCE [LARGE SCALE GENOMIC DNA]</scope>
    <source>
        <strain evidence="1 2">PCC 9333</strain>
    </source>
</reference>
<evidence type="ECO:0000313" key="2">
    <source>
        <dbReference type="Proteomes" id="UP000010472"/>
    </source>
</evidence>
<name>K9VUP9_9CYAN</name>
<gene>
    <name evidence="1" type="ORF">Cri9333_0304</name>
</gene>
<accession>K9VUP9</accession>
<dbReference type="AlphaFoldDB" id="K9VUP9"/>
<organism evidence="1 2">
    <name type="scientific">Crinalium epipsammum PCC 9333</name>
    <dbReference type="NCBI Taxonomy" id="1173022"/>
    <lineage>
        <taxon>Bacteria</taxon>
        <taxon>Bacillati</taxon>
        <taxon>Cyanobacteriota</taxon>
        <taxon>Cyanophyceae</taxon>
        <taxon>Gomontiellales</taxon>
        <taxon>Gomontiellaceae</taxon>
        <taxon>Crinalium</taxon>
    </lineage>
</organism>
<dbReference type="Proteomes" id="UP000010472">
    <property type="component" value="Chromosome"/>
</dbReference>
<dbReference type="eggNOG" id="COG3293">
    <property type="taxonomic scope" value="Bacteria"/>
</dbReference>
<evidence type="ECO:0000313" key="1">
    <source>
        <dbReference type="EMBL" id="AFZ11289.1"/>
    </source>
</evidence>
<dbReference type="HOGENOM" id="CLU_2568085_0_0_3"/>
<evidence type="ECO:0008006" key="3">
    <source>
        <dbReference type="Google" id="ProtNLM"/>
    </source>
</evidence>
<protein>
    <recommendedName>
        <fullName evidence="3">Transposase</fullName>
    </recommendedName>
</protein>
<dbReference type="EMBL" id="CP003620">
    <property type="protein sequence ID" value="AFZ11289.1"/>
    <property type="molecule type" value="Genomic_DNA"/>
</dbReference>
<proteinExistence type="predicted"/>
<keyword evidence="2" id="KW-1185">Reference proteome</keyword>
<sequence>MCGSCGSSEIVAYDCEEMVMDKGRPVVSWNVENKIGRVLKNYSRDLSDAEWLIIQPLLPKPKGFGHPVKVDLPEIFKGINY</sequence>